<evidence type="ECO:0008006" key="4">
    <source>
        <dbReference type="Google" id="ProtNLM"/>
    </source>
</evidence>
<dbReference type="Proteomes" id="UP000014978">
    <property type="component" value="Unassembled WGS sequence"/>
</dbReference>
<evidence type="ECO:0000313" key="3">
    <source>
        <dbReference type="Proteomes" id="UP000014978"/>
    </source>
</evidence>
<sequence length="174" mass="20537">MYLFLALIFSLEEHSLISTSVKRLHELTKYRTYYDLFNLPENCNFKDLRRAYGKLLRSETPIDANLSKSQTDSILTEGFNMLKDRKEAYDKFLNSTYTTELIKESSIISILSGLLFIVFIVIAIDFTYTFSKYLIKNKENNKYTEFSVKEMQMFKIFGNNKKEAAKEKKKKKKH</sequence>
<proteinExistence type="predicted"/>
<dbReference type="InParanoid" id="S7WDG3"/>
<keyword evidence="1" id="KW-0472">Membrane</keyword>
<dbReference type="OrthoDB" id="2196113at2759"/>
<gene>
    <name evidence="2" type="ORF">SLOPH_1885</name>
</gene>
<comment type="caution">
    <text evidence="2">The sequence shown here is derived from an EMBL/GenBank/DDBJ whole genome shotgun (WGS) entry which is preliminary data.</text>
</comment>
<reference evidence="3" key="1">
    <citation type="journal article" date="2013" name="PLoS Genet.">
        <title>The genome of Spraguea lophii and the basis of host-microsporidian interactions.</title>
        <authorList>
            <person name="Campbell S.E."/>
            <person name="Williams T.A."/>
            <person name="Yousuf A."/>
            <person name="Soanes D.M."/>
            <person name="Paszkiewicz K.H."/>
            <person name="Williams B.A.P."/>
        </authorList>
    </citation>
    <scope>NUCLEOTIDE SEQUENCE [LARGE SCALE GENOMIC DNA]</scope>
    <source>
        <strain evidence="3">42_110</strain>
    </source>
</reference>
<dbReference type="VEuPathDB" id="MicrosporidiaDB:SLOPH_1885"/>
<keyword evidence="3" id="KW-1185">Reference proteome</keyword>
<dbReference type="OMA" id="RTFYEMF"/>
<protein>
    <recommendedName>
        <fullName evidence="4">J domain-containing protein</fullName>
    </recommendedName>
</protein>
<dbReference type="EMBL" id="ATCN01000113">
    <property type="protein sequence ID" value="EPR79787.1"/>
    <property type="molecule type" value="Genomic_DNA"/>
</dbReference>
<keyword evidence="1" id="KW-0812">Transmembrane</keyword>
<accession>S7WDG3</accession>
<dbReference type="HOGENOM" id="CLU_1490095_0_0_1"/>
<feature type="transmembrane region" description="Helical" evidence="1">
    <location>
        <begin position="107"/>
        <end position="128"/>
    </location>
</feature>
<dbReference type="InterPro" id="IPR036869">
    <property type="entry name" value="J_dom_sf"/>
</dbReference>
<dbReference type="AlphaFoldDB" id="S7WDG3"/>
<keyword evidence="1" id="KW-1133">Transmembrane helix</keyword>
<dbReference type="SUPFAM" id="SSF46565">
    <property type="entry name" value="Chaperone J-domain"/>
    <property type="match status" value="1"/>
</dbReference>
<evidence type="ECO:0000313" key="2">
    <source>
        <dbReference type="EMBL" id="EPR79787.1"/>
    </source>
</evidence>
<evidence type="ECO:0000256" key="1">
    <source>
        <dbReference type="SAM" id="Phobius"/>
    </source>
</evidence>
<organism evidence="2 3">
    <name type="scientific">Spraguea lophii (strain 42_110)</name>
    <name type="common">Microsporidian parasite</name>
    <dbReference type="NCBI Taxonomy" id="1358809"/>
    <lineage>
        <taxon>Eukaryota</taxon>
        <taxon>Fungi</taxon>
        <taxon>Fungi incertae sedis</taxon>
        <taxon>Microsporidia</taxon>
        <taxon>Spragueidae</taxon>
        <taxon>Spraguea</taxon>
    </lineage>
</organism>
<name>S7WDG3_SPRLO</name>